<reference evidence="9 10" key="1">
    <citation type="submission" date="2017-01" db="EMBL/GenBank/DDBJ databases">
        <title>Whole-Genome Shotgun Sequencing of Two beta-Proteobacterial Species in Search of the Bulgecin Biosynthetic Cluster.</title>
        <authorList>
            <person name="Horsman M.E."/>
            <person name="Marous D.R."/>
            <person name="Li R."/>
            <person name="Oliver R.A."/>
            <person name="Byun B."/>
            <person name="Emrich S.J."/>
            <person name="Boggess B."/>
            <person name="Townsend C.A."/>
            <person name="Mobashery S."/>
        </authorList>
    </citation>
    <scope>NUCLEOTIDE SEQUENCE [LARGE SCALE GENOMIC DNA]</scope>
    <source>
        <strain evidence="9 10">ATCC 31363</strain>
    </source>
</reference>
<sequence length="427" mass="43677">MRVERVPFRLITAATAAVLLAACGQKQSAPPQQTPEVGVVTVQPSAVPVTTELPGRTNAFLVAQVRARVDGIVLRREFTEGSQVKAGQRLYKIDPAPYIAALNSAKATLANAEATLKSTTAQANRFKVLVAANAVSKQDYDNAVASEGVAAANVQSGKAAVDTAQINLGYTDVVSPITGQVGISQVTPGAYVQASAATLMSTVQQLDPVYVDLTQSSLDGLKLRRDVQEGRLKTNGPDAAKVTLILEDGRSYSEPGKLQFSDVTVDQTTGSVTIRAIFPNPGRVLLPGMFVRARIEEGVNEKAFIVPQIGVTHDQKGQATALVVGADDKVELRPLVTSAAQGTNWIVEGGLNPGDRVIVQGTDKVHPGQPVKPVPAQLPAALASGGAASGAAAASGVQSAQGAPAASGASAASGSQPAQAASAASGA</sequence>
<dbReference type="PROSITE" id="PS51257">
    <property type="entry name" value="PROKAR_LIPOPROTEIN"/>
    <property type="match status" value="1"/>
</dbReference>
<feature type="signal peptide" evidence="4">
    <location>
        <begin position="1"/>
        <end position="28"/>
    </location>
</feature>
<feature type="region of interest" description="Disordered" evidence="3">
    <location>
        <begin position="393"/>
        <end position="427"/>
    </location>
</feature>
<dbReference type="InterPro" id="IPR058625">
    <property type="entry name" value="MdtA-like_BSH"/>
</dbReference>
<proteinExistence type="inferred from homology"/>
<dbReference type="Pfam" id="PF25917">
    <property type="entry name" value="BSH_RND"/>
    <property type="match status" value="1"/>
</dbReference>
<evidence type="ECO:0000259" key="8">
    <source>
        <dbReference type="Pfam" id="PF25967"/>
    </source>
</evidence>
<dbReference type="EMBL" id="MTZV01000002">
    <property type="protein sequence ID" value="PCE28185.1"/>
    <property type="molecule type" value="Genomic_DNA"/>
</dbReference>
<dbReference type="Pfam" id="PF25967">
    <property type="entry name" value="RND-MFP_C"/>
    <property type="match status" value="1"/>
</dbReference>
<dbReference type="Pfam" id="PF25944">
    <property type="entry name" value="Beta-barrel_RND"/>
    <property type="match status" value="1"/>
</dbReference>
<feature type="domain" description="Multidrug resistance protein MdtA-like beta-barrel" evidence="7">
    <location>
        <begin position="208"/>
        <end position="298"/>
    </location>
</feature>
<dbReference type="Pfam" id="PF25876">
    <property type="entry name" value="HH_MFP_RND"/>
    <property type="match status" value="1"/>
</dbReference>
<dbReference type="GO" id="GO:0046677">
    <property type="term" value="P:response to antibiotic"/>
    <property type="evidence" value="ECO:0007669"/>
    <property type="project" value="TreeGrafter"/>
</dbReference>
<evidence type="ECO:0000259" key="5">
    <source>
        <dbReference type="Pfam" id="PF25876"/>
    </source>
</evidence>
<dbReference type="PANTHER" id="PTHR30158:SF3">
    <property type="entry name" value="MULTIDRUG EFFLUX PUMP SUBUNIT ACRA-RELATED"/>
    <property type="match status" value="1"/>
</dbReference>
<evidence type="ECO:0000256" key="4">
    <source>
        <dbReference type="SAM" id="SignalP"/>
    </source>
</evidence>
<dbReference type="InterPro" id="IPR006143">
    <property type="entry name" value="RND_pump_MFP"/>
</dbReference>
<gene>
    <name evidence="9" type="ORF">BWP39_06640</name>
</gene>
<dbReference type="RefSeq" id="WP_096717988.1">
    <property type="nucleotide sequence ID" value="NZ_MTZV01000002.1"/>
</dbReference>
<dbReference type="GO" id="GO:0005886">
    <property type="term" value="C:plasma membrane"/>
    <property type="evidence" value="ECO:0007669"/>
    <property type="project" value="UniProtKB-SubCell"/>
</dbReference>
<dbReference type="FunFam" id="2.40.420.20:FF:000001">
    <property type="entry name" value="Efflux RND transporter periplasmic adaptor subunit"/>
    <property type="match status" value="1"/>
</dbReference>
<dbReference type="PANTHER" id="PTHR30158">
    <property type="entry name" value="ACRA/E-RELATED COMPONENT OF DRUG EFFLUX TRANSPORTER"/>
    <property type="match status" value="1"/>
</dbReference>
<evidence type="ECO:0000256" key="1">
    <source>
        <dbReference type="ARBA" id="ARBA00004196"/>
    </source>
</evidence>
<comment type="caution">
    <text evidence="9">The sequence shown here is derived from an EMBL/GenBank/DDBJ whole genome shotgun (WGS) entry which is preliminary data.</text>
</comment>
<evidence type="ECO:0000256" key="3">
    <source>
        <dbReference type="SAM" id="MobiDB-lite"/>
    </source>
</evidence>
<evidence type="ECO:0000259" key="7">
    <source>
        <dbReference type="Pfam" id="PF25944"/>
    </source>
</evidence>
<dbReference type="AlphaFoldDB" id="A0A2A4F4X7"/>
<feature type="domain" description="Multidrug resistance protein MdtA-like barrel-sandwich hybrid" evidence="6">
    <location>
        <begin position="62"/>
        <end position="203"/>
    </location>
</feature>
<protein>
    <submittedName>
        <fullName evidence="9">Efflux transporter periplasmic adaptor subunit</fullName>
    </submittedName>
</protein>
<dbReference type="InterPro" id="IPR058627">
    <property type="entry name" value="MdtA-like_C"/>
</dbReference>
<dbReference type="GO" id="GO:0022857">
    <property type="term" value="F:transmembrane transporter activity"/>
    <property type="evidence" value="ECO:0007669"/>
    <property type="project" value="InterPro"/>
</dbReference>
<comment type="similarity">
    <text evidence="2">Belongs to the membrane fusion protein (MFP) (TC 8.A.1) family.</text>
</comment>
<feature type="domain" description="Multidrug resistance protein MdtA-like alpha-helical hairpin" evidence="5">
    <location>
        <begin position="102"/>
        <end position="171"/>
    </location>
</feature>
<name>A0A2A4F4X7_9BURK</name>
<dbReference type="InterPro" id="IPR058624">
    <property type="entry name" value="MdtA-like_HH"/>
</dbReference>
<feature type="domain" description="Multidrug resistance protein MdtA-like C-terminal permuted SH3" evidence="8">
    <location>
        <begin position="303"/>
        <end position="364"/>
    </location>
</feature>
<dbReference type="OrthoDB" id="9800613at2"/>
<accession>A0A2A4F4X7</accession>
<organism evidence="9 10">
    <name type="scientific">Paraburkholderia acidicola</name>
    <dbReference type="NCBI Taxonomy" id="1912599"/>
    <lineage>
        <taxon>Bacteria</taxon>
        <taxon>Pseudomonadati</taxon>
        <taxon>Pseudomonadota</taxon>
        <taxon>Betaproteobacteria</taxon>
        <taxon>Burkholderiales</taxon>
        <taxon>Burkholderiaceae</taxon>
        <taxon>Paraburkholderia</taxon>
    </lineage>
</organism>
<feature type="chain" id="PRO_5012359081" evidence="4">
    <location>
        <begin position="29"/>
        <end position="427"/>
    </location>
</feature>
<evidence type="ECO:0000313" key="9">
    <source>
        <dbReference type="EMBL" id="PCE28185.1"/>
    </source>
</evidence>
<evidence type="ECO:0000256" key="2">
    <source>
        <dbReference type="ARBA" id="ARBA00009477"/>
    </source>
</evidence>
<keyword evidence="4" id="KW-0732">Signal</keyword>
<evidence type="ECO:0000259" key="6">
    <source>
        <dbReference type="Pfam" id="PF25917"/>
    </source>
</evidence>
<dbReference type="Proteomes" id="UP000218022">
    <property type="component" value="Unassembled WGS sequence"/>
</dbReference>
<dbReference type="Gene3D" id="2.40.420.20">
    <property type="match status" value="1"/>
</dbReference>
<dbReference type="Gene3D" id="2.40.30.170">
    <property type="match status" value="1"/>
</dbReference>
<comment type="subcellular location">
    <subcellularLocation>
        <location evidence="1">Cell envelope</location>
    </subcellularLocation>
</comment>
<evidence type="ECO:0000313" key="10">
    <source>
        <dbReference type="Proteomes" id="UP000218022"/>
    </source>
</evidence>
<dbReference type="Gene3D" id="2.40.50.100">
    <property type="match status" value="1"/>
</dbReference>
<dbReference type="SUPFAM" id="SSF111369">
    <property type="entry name" value="HlyD-like secretion proteins"/>
    <property type="match status" value="1"/>
</dbReference>
<dbReference type="InterPro" id="IPR058626">
    <property type="entry name" value="MdtA-like_b-barrel"/>
</dbReference>
<dbReference type="NCBIfam" id="TIGR01730">
    <property type="entry name" value="RND_mfp"/>
    <property type="match status" value="1"/>
</dbReference>
<dbReference type="Gene3D" id="1.10.287.470">
    <property type="entry name" value="Helix hairpin bin"/>
    <property type="match status" value="1"/>
</dbReference>